<keyword evidence="4" id="KW-0677">Repeat</keyword>
<dbReference type="SUPFAM" id="SSF54928">
    <property type="entry name" value="RNA-binding domain, RBD"/>
    <property type="match status" value="2"/>
</dbReference>
<dbReference type="AlphaFoldDB" id="A0A0N4TS07"/>
<dbReference type="CDD" id="cd12338">
    <property type="entry name" value="RRM1_SRSF1_like"/>
    <property type="match status" value="2"/>
</dbReference>
<feature type="region of interest" description="Disordered" evidence="9">
    <location>
        <begin position="181"/>
        <end position="252"/>
    </location>
</feature>
<evidence type="ECO:0000313" key="13">
    <source>
        <dbReference type="WBParaSite" id="BPAG_0001146301-mRNA-1"/>
    </source>
</evidence>
<comment type="subcellular location">
    <subcellularLocation>
        <location evidence="1">Nucleus</location>
    </subcellularLocation>
</comment>
<organism evidence="13">
    <name type="scientific">Brugia pahangi</name>
    <name type="common">Filarial nematode worm</name>
    <dbReference type="NCBI Taxonomy" id="6280"/>
    <lineage>
        <taxon>Eukaryota</taxon>
        <taxon>Metazoa</taxon>
        <taxon>Ecdysozoa</taxon>
        <taxon>Nematoda</taxon>
        <taxon>Chromadorea</taxon>
        <taxon>Rhabditida</taxon>
        <taxon>Spirurina</taxon>
        <taxon>Spiruromorpha</taxon>
        <taxon>Filarioidea</taxon>
        <taxon>Onchocercidae</taxon>
        <taxon>Brugia</taxon>
    </lineage>
</organism>
<dbReference type="PANTHER" id="PTHR23003:SF62">
    <property type="entry name" value="SERINE_ARGININE (SR)-TYPE SHUTTLING MRNA BINDING PROTEIN NPL3"/>
    <property type="match status" value="1"/>
</dbReference>
<dbReference type="EMBL" id="UZAD01013230">
    <property type="protein sequence ID" value="VDN92611.1"/>
    <property type="molecule type" value="Genomic_DNA"/>
</dbReference>
<dbReference type="Proteomes" id="UP000278627">
    <property type="component" value="Unassembled WGS sequence"/>
</dbReference>
<evidence type="ECO:0000313" key="11">
    <source>
        <dbReference type="EMBL" id="VDN92611.1"/>
    </source>
</evidence>
<reference evidence="13" key="1">
    <citation type="submission" date="2017-02" db="UniProtKB">
        <authorList>
            <consortium name="WormBaseParasite"/>
        </authorList>
    </citation>
    <scope>IDENTIFICATION</scope>
</reference>
<feature type="domain" description="RRM" evidence="10">
    <location>
        <begin position="7"/>
        <end position="81"/>
    </location>
</feature>
<evidence type="ECO:0000256" key="1">
    <source>
        <dbReference type="ARBA" id="ARBA00004123"/>
    </source>
</evidence>
<dbReference type="Pfam" id="PF00076">
    <property type="entry name" value="RRM_1"/>
    <property type="match status" value="4"/>
</dbReference>
<dbReference type="GO" id="GO:0003729">
    <property type="term" value="F:mRNA binding"/>
    <property type="evidence" value="ECO:0007669"/>
    <property type="project" value="TreeGrafter"/>
</dbReference>
<dbReference type="SMART" id="SM00360">
    <property type="entry name" value="RRM"/>
    <property type="match status" value="4"/>
</dbReference>
<protein>
    <submittedName>
        <fullName evidence="13">Splicing factor, arginine/serine-rich 1</fullName>
    </submittedName>
</protein>
<feature type="compositionally biased region" description="Basic residues" evidence="9">
    <location>
        <begin position="193"/>
        <end position="205"/>
    </location>
</feature>
<gene>
    <name evidence="11" type="ORF">BPAG_LOCUS11425</name>
</gene>
<keyword evidence="3" id="KW-0507">mRNA processing</keyword>
<feature type="compositionally biased region" description="Low complexity" evidence="9">
    <location>
        <begin position="230"/>
        <end position="250"/>
    </location>
</feature>
<feature type="compositionally biased region" description="Low complexity" evidence="9">
    <location>
        <begin position="531"/>
        <end position="542"/>
    </location>
</feature>
<dbReference type="InterPro" id="IPR000504">
    <property type="entry name" value="RRM_dom"/>
</dbReference>
<dbReference type="InterPro" id="IPR050374">
    <property type="entry name" value="RRT5_SRSF_SR"/>
</dbReference>
<feature type="compositionally biased region" description="Low complexity" evidence="9">
    <location>
        <begin position="550"/>
        <end position="559"/>
    </location>
</feature>
<dbReference type="FunFam" id="3.30.70.330:FF:000053">
    <property type="entry name" value="Serine/arginine-rich splicing factor 1"/>
    <property type="match status" value="2"/>
</dbReference>
<feature type="region of interest" description="Disordered" evidence="9">
    <location>
        <begin position="407"/>
        <end position="444"/>
    </location>
</feature>
<sequence>MAGRRDCRVFVGNLPSDVKQRDLEDIFYKYGRINFIDIKFTRDVPFAFIEFDDPRDARDAVHGRDGYDFDGCRIRVELTRGVGPRGPGGRPLYGPDSRSPRRGPPPRRSGYRVIVSGLPDTGSWQDLKDHMRDAGEICYADVFRDGTGVVEYTNYEDMKYALRKLDDTKFKSHEGEVTYIRVKEANINSPNRSRSRSHTPRKTRSSPKYSPTRSASRSRSRSSRSRSHTRTSFVRRSTSPVHSSNSRSPSKTSVLHKLPVCCGAVGCLDCFPEEAYFQAHLFDCFAVLQIDNKIGFIIIGVGYRLGWEVCAVVRSACVCICAEDKTKNMAGRRDCRVYIGNLPPDIRQRDLEDLFYKYGHINFIDVKLTRGAPFAFIEFDDPRDARDAIRGRDGYELDGCRIRVEMTRGVGPRGPGGRPLYGPDRGERDRRPPPPRGPPRRSGYRVLVTGLPVTGSWQDLKDHMREAGDICYADVFKDGTGVVEYTRQDDMKYAIKKLDDTKFKSHEGETSYIRVKEAAIDDRYRSRSRSPRGSPKYSPKSASRSRSRSPIHSASPARSSRSRSQ</sequence>
<feature type="domain" description="RRM" evidence="10">
    <location>
        <begin position="111"/>
        <end position="185"/>
    </location>
</feature>
<dbReference type="CDD" id="cd12601">
    <property type="entry name" value="RRM2_SRSF1_like"/>
    <property type="match status" value="2"/>
</dbReference>
<keyword evidence="6" id="KW-0508">mRNA splicing</keyword>
<dbReference type="PROSITE" id="PS50102">
    <property type="entry name" value="RRM"/>
    <property type="match status" value="4"/>
</dbReference>
<feature type="domain" description="RRM" evidence="10">
    <location>
        <begin position="335"/>
        <end position="409"/>
    </location>
</feature>
<evidence type="ECO:0000256" key="6">
    <source>
        <dbReference type="ARBA" id="ARBA00023187"/>
    </source>
</evidence>
<reference evidence="11 12" key="2">
    <citation type="submission" date="2018-11" db="EMBL/GenBank/DDBJ databases">
        <authorList>
            <consortium name="Pathogen Informatics"/>
        </authorList>
    </citation>
    <scope>NUCLEOTIDE SEQUENCE [LARGE SCALE GENOMIC DNA]</scope>
</reference>
<feature type="compositionally biased region" description="Basic residues" evidence="9">
    <location>
        <begin position="216"/>
        <end position="229"/>
    </location>
</feature>
<evidence type="ECO:0000256" key="9">
    <source>
        <dbReference type="SAM" id="MobiDB-lite"/>
    </source>
</evidence>
<dbReference type="PANTHER" id="PTHR23003">
    <property type="entry name" value="RNA RECOGNITION MOTIF RRM DOMAIN CONTAINING PROTEIN"/>
    <property type="match status" value="1"/>
</dbReference>
<dbReference type="GO" id="GO:0005634">
    <property type="term" value="C:nucleus"/>
    <property type="evidence" value="ECO:0007669"/>
    <property type="project" value="UniProtKB-SubCell"/>
</dbReference>
<keyword evidence="7" id="KW-0539">Nucleus</keyword>
<evidence type="ECO:0000259" key="10">
    <source>
        <dbReference type="PROSITE" id="PS50102"/>
    </source>
</evidence>
<evidence type="ECO:0000256" key="2">
    <source>
        <dbReference type="ARBA" id="ARBA00010269"/>
    </source>
</evidence>
<dbReference type="GO" id="GO:0005737">
    <property type="term" value="C:cytoplasm"/>
    <property type="evidence" value="ECO:0007669"/>
    <property type="project" value="TreeGrafter"/>
</dbReference>
<evidence type="ECO:0000256" key="5">
    <source>
        <dbReference type="ARBA" id="ARBA00022884"/>
    </source>
</evidence>
<evidence type="ECO:0000256" key="8">
    <source>
        <dbReference type="PROSITE-ProRule" id="PRU00176"/>
    </source>
</evidence>
<dbReference type="WBParaSite" id="BPAG_0001146301-mRNA-1">
    <property type="protein sequence ID" value="BPAG_0001146301-mRNA-1"/>
    <property type="gene ID" value="BPAG_0001146301"/>
</dbReference>
<comment type="similarity">
    <text evidence="2">Belongs to the splicing factor SR family.</text>
</comment>
<evidence type="ECO:0000256" key="4">
    <source>
        <dbReference type="ARBA" id="ARBA00022737"/>
    </source>
</evidence>
<dbReference type="GO" id="GO:0006397">
    <property type="term" value="P:mRNA processing"/>
    <property type="evidence" value="ECO:0007669"/>
    <property type="project" value="UniProtKB-KW"/>
</dbReference>
<feature type="domain" description="RRM" evidence="10">
    <location>
        <begin position="444"/>
        <end position="520"/>
    </location>
</feature>
<evidence type="ECO:0000256" key="7">
    <source>
        <dbReference type="ARBA" id="ARBA00023242"/>
    </source>
</evidence>
<dbReference type="InterPro" id="IPR035979">
    <property type="entry name" value="RBD_domain_sf"/>
</dbReference>
<dbReference type="GO" id="GO:0008380">
    <property type="term" value="P:RNA splicing"/>
    <property type="evidence" value="ECO:0007669"/>
    <property type="project" value="UniProtKB-KW"/>
</dbReference>
<accession>A0A0N4TS07</accession>
<name>A0A0N4TS07_BRUPA</name>
<evidence type="ECO:0000256" key="3">
    <source>
        <dbReference type="ARBA" id="ARBA00022664"/>
    </source>
</evidence>
<feature type="region of interest" description="Disordered" evidence="9">
    <location>
        <begin position="519"/>
        <end position="565"/>
    </location>
</feature>
<keyword evidence="5 8" id="KW-0694">RNA-binding</keyword>
<feature type="region of interest" description="Disordered" evidence="9">
    <location>
        <begin position="80"/>
        <end position="110"/>
    </location>
</feature>
<dbReference type="Gene3D" id="3.30.70.330">
    <property type="match status" value="4"/>
</dbReference>
<dbReference type="STRING" id="6280.A0A0N4TS07"/>
<keyword evidence="12" id="KW-1185">Reference proteome</keyword>
<evidence type="ECO:0000313" key="12">
    <source>
        <dbReference type="Proteomes" id="UP000278627"/>
    </source>
</evidence>
<dbReference type="InterPro" id="IPR012677">
    <property type="entry name" value="Nucleotide-bd_a/b_plait_sf"/>
</dbReference>
<proteinExistence type="inferred from homology"/>